<dbReference type="PROSITE" id="PS51257">
    <property type="entry name" value="PROKAR_LIPOPROTEIN"/>
    <property type="match status" value="1"/>
</dbReference>
<evidence type="ECO:0008006" key="4">
    <source>
        <dbReference type="Google" id="ProtNLM"/>
    </source>
</evidence>
<dbReference type="STRING" id="361183.AMC99_01589"/>
<evidence type="ECO:0000256" key="1">
    <source>
        <dbReference type="SAM" id="SignalP"/>
    </source>
</evidence>
<gene>
    <name evidence="2" type="ORF">AMC99_01589</name>
</gene>
<sequence>MKQIYAHFAGALALTFTIAACAPAPVPTPAPAPTPTPTPVMTSAPVVQRTYENFLDAPQTAGDWSYRSDSTGSMASFGQGSSGARFALRCIPTSRQIILMRAGQASGPVVLRILTETGPRSLTGTQDKDALPIIAVTLPASDPLLDAMAITKGRFAVETEGMETLYIPSWAEITRVIEDCRP</sequence>
<dbReference type="OrthoDB" id="7629232at2"/>
<dbReference type="RefSeq" id="WP_061925033.1">
    <property type="nucleotide sequence ID" value="NZ_CP012669.1"/>
</dbReference>
<name>A0A0M5L705_9SPHN</name>
<feature type="signal peptide" evidence="1">
    <location>
        <begin position="1"/>
        <end position="22"/>
    </location>
</feature>
<evidence type="ECO:0000313" key="2">
    <source>
        <dbReference type="EMBL" id="ALE16881.1"/>
    </source>
</evidence>
<protein>
    <recommendedName>
        <fullName evidence="4">Lipoprotein</fullName>
    </recommendedName>
</protein>
<dbReference type="AlphaFoldDB" id="A0A0M5L705"/>
<dbReference type="PATRIC" id="fig|361183.4.peg.1562"/>
<keyword evidence="3" id="KW-1185">Reference proteome</keyword>
<evidence type="ECO:0000313" key="3">
    <source>
        <dbReference type="Proteomes" id="UP000057938"/>
    </source>
</evidence>
<proteinExistence type="predicted"/>
<dbReference type="EMBL" id="CP012669">
    <property type="protein sequence ID" value="ALE16881.1"/>
    <property type="molecule type" value="Genomic_DNA"/>
</dbReference>
<dbReference type="KEGG" id="aep:AMC99_01589"/>
<keyword evidence="1" id="KW-0732">Signal</keyword>
<organism evidence="2 3">
    <name type="scientific">Altererythrobacter epoxidivorans</name>
    <dbReference type="NCBI Taxonomy" id="361183"/>
    <lineage>
        <taxon>Bacteria</taxon>
        <taxon>Pseudomonadati</taxon>
        <taxon>Pseudomonadota</taxon>
        <taxon>Alphaproteobacteria</taxon>
        <taxon>Sphingomonadales</taxon>
        <taxon>Erythrobacteraceae</taxon>
        <taxon>Altererythrobacter</taxon>
    </lineage>
</organism>
<dbReference type="Proteomes" id="UP000057938">
    <property type="component" value="Chromosome"/>
</dbReference>
<accession>A0A0M5L705</accession>
<feature type="chain" id="PRO_5005805161" description="Lipoprotein" evidence="1">
    <location>
        <begin position="23"/>
        <end position="182"/>
    </location>
</feature>
<reference evidence="2 3" key="1">
    <citation type="submission" date="2015-09" db="EMBL/GenBank/DDBJ databases">
        <title>Complete genome sequence of a benzo[a]pyrene-degrading bacterium Altererythrobacter epoxidivorans CGMCC 1.7731T.</title>
        <authorList>
            <person name="Li Z."/>
            <person name="Cheng H."/>
            <person name="Huo Y."/>
            <person name="Xu X."/>
        </authorList>
    </citation>
    <scope>NUCLEOTIDE SEQUENCE [LARGE SCALE GENOMIC DNA]</scope>
    <source>
        <strain evidence="2 3">CGMCC 1.7731</strain>
    </source>
</reference>